<evidence type="ECO:0000256" key="3">
    <source>
        <dbReference type="ARBA" id="ARBA00023015"/>
    </source>
</evidence>
<keyword evidence="10" id="KW-1185">Reference proteome</keyword>
<dbReference type="SMART" id="SM00382">
    <property type="entry name" value="AAA"/>
    <property type="match status" value="1"/>
</dbReference>
<dbReference type="InterPro" id="IPR041664">
    <property type="entry name" value="AAA_16"/>
</dbReference>
<evidence type="ECO:0000256" key="6">
    <source>
        <dbReference type="PROSITE-ProRule" id="PRU01091"/>
    </source>
</evidence>
<dbReference type="Pfam" id="PF03704">
    <property type="entry name" value="BTAD"/>
    <property type="match status" value="1"/>
</dbReference>
<evidence type="ECO:0000256" key="7">
    <source>
        <dbReference type="SAM" id="MobiDB-lite"/>
    </source>
</evidence>
<dbReference type="Proteomes" id="UP000646738">
    <property type="component" value="Unassembled WGS sequence"/>
</dbReference>
<dbReference type="PROSITE" id="PS51755">
    <property type="entry name" value="OMPR_PHOB"/>
    <property type="match status" value="1"/>
</dbReference>
<dbReference type="InterPro" id="IPR001867">
    <property type="entry name" value="OmpR/PhoB-type_DNA-bd"/>
</dbReference>
<comment type="caution">
    <text evidence="9">The sequence shown here is derived from an EMBL/GenBank/DDBJ whole genome shotgun (WGS) entry which is preliminary data.</text>
</comment>
<dbReference type="InterPro" id="IPR036388">
    <property type="entry name" value="WH-like_DNA-bd_sf"/>
</dbReference>
<feature type="domain" description="OmpR/PhoB-type" evidence="8">
    <location>
        <begin position="8"/>
        <end position="109"/>
    </location>
</feature>
<gene>
    <name evidence="9" type="ORF">Srubr_20160</name>
</gene>
<dbReference type="PANTHER" id="PTHR35807">
    <property type="entry name" value="TRANSCRIPTIONAL REGULATOR REDD-RELATED"/>
    <property type="match status" value="1"/>
</dbReference>
<dbReference type="SUPFAM" id="SSF52540">
    <property type="entry name" value="P-loop containing nucleoside triphosphate hydrolases"/>
    <property type="match status" value="1"/>
</dbReference>
<evidence type="ECO:0000256" key="2">
    <source>
        <dbReference type="ARBA" id="ARBA00023012"/>
    </source>
</evidence>
<comment type="similarity">
    <text evidence="1">Belongs to the AfsR/DnrI/RedD regulatory family.</text>
</comment>
<evidence type="ECO:0000256" key="5">
    <source>
        <dbReference type="ARBA" id="ARBA00023163"/>
    </source>
</evidence>
<keyword evidence="3" id="KW-0805">Transcription regulation</keyword>
<dbReference type="CDD" id="cd15831">
    <property type="entry name" value="BTAD"/>
    <property type="match status" value="1"/>
</dbReference>
<dbReference type="PANTHER" id="PTHR35807:SF1">
    <property type="entry name" value="TRANSCRIPTIONAL REGULATOR REDD"/>
    <property type="match status" value="1"/>
</dbReference>
<keyword evidence="5" id="KW-0804">Transcription</keyword>
<dbReference type="SUPFAM" id="SSF48452">
    <property type="entry name" value="TPR-like"/>
    <property type="match status" value="1"/>
</dbReference>
<dbReference type="InterPro" id="IPR016032">
    <property type="entry name" value="Sig_transdc_resp-reg_C-effctor"/>
</dbReference>
<feature type="DNA-binding region" description="OmpR/PhoB-type" evidence="6">
    <location>
        <begin position="8"/>
        <end position="109"/>
    </location>
</feature>
<dbReference type="InterPro" id="IPR005158">
    <property type="entry name" value="BTAD"/>
</dbReference>
<dbReference type="EMBL" id="BNEA01000007">
    <property type="protein sequence ID" value="GHI52170.1"/>
    <property type="molecule type" value="Genomic_DNA"/>
</dbReference>
<keyword evidence="4 6" id="KW-0238">DNA-binding</keyword>
<evidence type="ECO:0000256" key="1">
    <source>
        <dbReference type="ARBA" id="ARBA00005820"/>
    </source>
</evidence>
<evidence type="ECO:0000256" key="4">
    <source>
        <dbReference type="ARBA" id="ARBA00023125"/>
    </source>
</evidence>
<dbReference type="InterPro" id="IPR003593">
    <property type="entry name" value="AAA+_ATPase"/>
</dbReference>
<accession>A0ABQ3R8I3</accession>
<evidence type="ECO:0000259" key="8">
    <source>
        <dbReference type="PROSITE" id="PS51755"/>
    </source>
</evidence>
<dbReference type="SUPFAM" id="SSF46894">
    <property type="entry name" value="C-terminal effector domain of the bipartite response regulators"/>
    <property type="match status" value="1"/>
</dbReference>
<dbReference type="Pfam" id="PF13191">
    <property type="entry name" value="AAA_16"/>
    <property type="match status" value="1"/>
</dbReference>
<dbReference type="Gene3D" id="1.10.10.10">
    <property type="entry name" value="Winged helix-like DNA-binding domain superfamily/Winged helix DNA-binding domain"/>
    <property type="match status" value="1"/>
</dbReference>
<dbReference type="Pfam" id="PF00486">
    <property type="entry name" value="Trans_reg_C"/>
    <property type="match status" value="1"/>
</dbReference>
<protein>
    <recommendedName>
        <fullName evidence="8">OmpR/PhoB-type domain-containing protein</fullName>
    </recommendedName>
</protein>
<dbReference type="Gene3D" id="1.25.40.10">
    <property type="entry name" value="Tetratricopeptide repeat domain"/>
    <property type="match status" value="1"/>
</dbReference>
<dbReference type="SMART" id="SM01043">
    <property type="entry name" value="BTAD"/>
    <property type="match status" value="1"/>
</dbReference>
<dbReference type="InterPro" id="IPR051677">
    <property type="entry name" value="AfsR-DnrI-RedD_regulator"/>
</dbReference>
<proteinExistence type="inferred from homology"/>
<dbReference type="Gene3D" id="3.40.50.300">
    <property type="entry name" value="P-loop containing nucleotide triphosphate hydrolases"/>
    <property type="match status" value="1"/>
</dbReference>
<feature type="region of interest" description="Disordered" evidence="7">
    <location>
        <begin position="270"/>
        <end position="311"/>
    </location>
</feature>
<sequence length="1062" mass="115085">MAYTAQEQKTASLADLSFEAFGVMTARRGAEQVPLGPPRHRAVLGLLLIRLGQVVPADQLIDELWGDSLPRRPQATLQTYLSHLRRVLTGRHGPIAPLRYQAPGYVLTVEPDTFDLSRFESLVSQGQHHVADSRLQEARDAFDNALRLWRADPFLDLAAYTPLAEEAARLSLLRTTAVAAQADTLLALGEAGAAVALLRREVSLQPVDERLVGSLMTGLYRLGRQAEALQLYDRTRAYLSEELGVAPARELQRVHLALLRHELDDQTSAPAAVEVRVRPGTVAEREPEGPTPADGPAADPEDGQRGTAPAAWSAFPCRGDALDALRSSITGALRGSGHTTAVVGEAGVGKTELVARATDQAHPPLPQAEVIRVNCRSSEGMPVGWVWQQVLRRLDIPFGTSFDNLRKQRAERHPVTTLSQPPSDQMDFLAQDALCEAILQYADGSPLLLVLEDVHLADRLTLDVLGLFCSRTQGRPVSVVITVREPGLGAGPETDGPLVELLADCRTKVVHLDNLTEDYVRAAVTAQAGPGVEASVVRALYERSAGNPYLLDQLLADAGGARRLHDPRAADVVRAGIPTGVRSMLRRQFAGLPPRVLRLLQCCAVLGGEATLASLTAMLNDDGAGHDVLEEVLATGLMHSDPDDPHRLVFRCGLIRDVLLAELRRQERAALHARAVGVLGARHGDSPEASEQIAEHAWQAVLALPAEDVLPHLRRAGEQAVVDGDYRRAQTWFEHAHTLLCALPRDGGAASEQTLDLRSKLLYTASITRGYSNRQVAAEAGRVRKLYAATAGGSIEQAALLLWQFGAELITGRHAECARHAEQLRALAERSDAPEVRFYERIAHGMLQLPRETADALTALTEAERIAEKLTPEQRERMTGRSQHDPRFMAANHRVLTLWLLGATDEARALSEKLLVATGLDGTPVDQASAYYFHSLTAALGEDPHGAGASSGRGLDIARAHGLSHWTAMLQVCQSWALQQSGEAAALDSLESAIAELRERRLLIRLPLHLGLLAHAQHSSGAAEDARRTLRSSTAEARSRGEFAYVSRPLPFTRLSPLTSAS</sequence>
<keyword evidence="2" id="KW-0902">Two-component regulatory system</keyword>
<name>A0ABQ3R8I3_STRRR</name>
<dbReference type="SMART" id="SM00862">
    <property type="entry name" value="Trans_reg_C"/>
    <property type="match status" value="1"/>
</dbReference>
<dbReference type="InterPro" id="IPR011990">
    <property type="entry name" value="TPR-like_helical_dom_sf"/>
</dbReference>
<reference evidence="10" key="1">
    <citation type="submission" date="2023-07" db="EMBL/GenBank/DDBJ databases">
        <title>Whole genome shotgun sequence of Streptomyces achromogenes subsp. rubradiris NBRC 14000.</title>
        <authorList>
            <person name="Komaki H."/>
            <person name="Tamura T."/>
        </authorList>
    </citation>
    <scope>NUCLEOTIDE SEQUENCE [LARGE SCALE GENOMIC DNA]</scope>
    <source>
        <strain evidence="10">NBRC 14000</strain>
    </source>
</reference>
<evidence type="ECO:0000313" key="9">
    <source>
        <dbReference type="EMBL" id="GHI52170.1"/>
    </source>
</evidence>
<dbReference type="InterPro" id="IPR027417">
    <property type="entry name" value="P-loop_NTPase"/>
</dbReference>
<evidence type="ECO:0000313" key="10">
    <source>
        <dbReference type="Proteomes" id="UP000646738"/>
    </source>
</evidence>
<organism evidence="9 10">
    <name type="scientific">Streptomyces rubradiris</name>
    <name type="common">Streptomyces achromogenes subsp. rubradiris</name>
    <dbReference type="NCBI Taxonomy" id="285531"/>
    <lineage>
        <taxon>Bacteria</taxon>
        <taxon>Bacillati</taxon>
        <taxon>Actinomycetota</taxon>
        <taxon>Actinomycetes</taxon>
        <taxon>Kitasatosporales</taxon>
        <taxon>Streptomycetaceae</taxon>
        <taxon>Streptomyces</taxon>
    </lineage>
</organism>